<keyword evidence="1" id="KW-1133">Transmembrane helix</keyword>
<reference evidence="3" key="1">
    <citation type="journal article" date="2019" name="Int. J. Syst. Evol. Microbiol.">
        <title>The Global Catalogue of Microorganisms (GCM) 10K type strain sequencing project: providing services to taxonomists for standard genome sequencing and annotation.</title>
        <authorList>
            <consortium name="The Broad Institute Genomics Platform"/>
            <consortium name="The Broad Institute Genome Sequencing Center for Infectious Disease"/>
            <person name="Wu L."/>
            <person name="Ma J."/>
        </authorList>
    </citation>
    <scope>NUCLEOTIDE SEQUENCE [LARGE SCALE GENOMIC DNA]</scope>
    <source>
        <strain evidence="3">KCTC 62102</strain>
    </source>
</reference>
<evidence type="ECO:0000256" key="1">
    <source>
        <dbReference type="SAM" id="Phobius"/>
    </source>
</evidence>
<dbReference type="RefSeq" id="WP_197641961.1">
    <property type="nucleotide sequence ID" value="NZ_JAEACP010000002.1"/>
</dbReference>
<organism evidence="2 3">
    <name type="scientific">Tabrizicola soli</name>
    <dbReference type="NCBI Taxonomy" id="2185115"/>
    <lineage>
        <taxon>Bacteria</taxon>
        <taxon>Pseudomonadati</taxon>
        <taxon>Pseudomonadota</taxon>
        <taxon>Alphaproteobacteria</taxon>
        <taxon>Rhodobacterales</taxon>
        <taxon>Paracoccaceae</taxon>
        <taxon>Tabrizicola</taxon>
    </lineage>
</organism>
<keyword evidence="1" id="KW-0812">Transmembrane</keyword>
<keyword evidence="3" id="KW-1185">Reference proteome</keyword>
<gene>
    <name evidence="2" type="ORF">ACFOD6_06525</name>
</gene>
<keyword evidence="1" id="KW-0472">Membrane</keyword>
<evidence type="ECO:0000313" key="3">
    <source>
        <dbReference type="Proteomes" id="UP001595445"/>
    </source>
</evidence>
<sequence length="159" mass="16907">MTDPTAPPAAPPRPGRGLKIALALSVALNLAVAGLVVGAWASGHGPRHGGPRDLSFGPFSAALSPQDRRALRQAFLDRTPDLRASREAARAEFQTLLSALRARPFDPAALSTALAAIEARNASRLELGRSLLETRLAGMDEAERLAFADRLEAGLRRRD</sequence>
<comment type="caution">
    <text evidence="2">The sequence shown here is derived from an EMBL/GenBank/DDBJ whole genome shotgun (WGS) entry which is preliminary data.</text>
</comment>
<accession>A0ABV7DRN8</accession>
<protein>
    <submittedName>
        <fullName evidence="2">Periplasmic heavy metal sensor</fullName>
    </submittedName>
</protein>
<proteinExistence type="predicted"/>
<evidence type="ECO:0000313" key="2">
    <source>
        <dbReference type="EMBL" id="MFC3085701.1"/>
    </source>
</evidence>
<dbReference type="Pfam" id="PF13801">
    <property type="entry name" value="Metal_resist"/>
    <property type="match status" value="1"/>
</dbReference>
<dbReference type="Proteomes" id="UP001595445">
    <property type="component" value="Unassembled WGS sequence"/>
</dbReference>
<feature type="transmembrane region" description="Helical" evidence="1">
    <location>
        <begin position="20"/>
        <end position="42"/>
    </location>
</feature>
<dbReference type="InterPro" id="IPR025961">
    <property type="entry name" value="Metal_resist"/>
</dbReference>
<dbReference type="EMBL" id="JBHRSM010000011">
    <property type="protein sequence ID" value="MFC3085701.1"/>
    <property type="molecule type" value="Genomic_DNA"/>
</dbReference>
<name>A0ABV7DRN8_9RHOB</name>